<keyword evidence="4" id="KW-0449">Lipoprotein</keyword>
<keyword evidence="4" id="KW-0564">Palmitate</keyword>
<dbReference type="InterPro" id="IPR018391">
    <property type="entry name" value="PQQ_b-propeller_rpt"/>
</dbReference>
<evidence type="ECO:0000256" key="5">
    <source>
        <dbReference type="SAM" id="SignalP"/>
    </source>
</evidence>
<keyword evidence="2 4" id="KW-0472">Membrane</keyword>
<dbReference type="PANTHER" id="PTHR34512:SF30">
    <property type="entry name" value="OUTER MEMBRANE PROTEIN ASSEMBLY FACTOR BAMB"/>
    <property type="match status" value="1"/>
</dbReference>
<evidence type="ECO:0000256" key="1">
    <source>
        <dbReference type="ARBA" id="ARBA00022729"/>
    </source>
</evidence>
<reference evidence="7 8" key="1">
    <citation type="submission" date="2017-07" db="EMBL/GenBank/DDBJ databases">
        <authorList>
            <person name="Sun Z.S."/>
            <person name="Albrecht U."/>
            <person name="Echele G."/>
            <person name="Lee C.C."/>
        </authorList>
    </citation>
    <scope>NUCLEOTIDE SEQUENCE [LARGE SCALE GENOMIC DNA]</scope>
    <source>
        <strain evidence="7 8">CGMCC 1.12710</strain>
    </source>
</reference>
<comment type="function">
    <text evidence="4">Part of the outer membrane protein assembly complex, which is involved in assembly and insertion of beta-barrel proteins into the outer membrane.</text>
</comment>
<sequence length="469" mass="50651">MFLDRFALRFVAGLCVALLLAACGGNPVTRAVSGVFGGGDDEEENAPEKDERISILALEQTLEPDPRLAGVIVETPPSYRNISWPQPGGEADHTLHHLSGALALEVVWRADIGAAGERARLTAPPVAADGRLFVIDAAARVSALDLETGERLWRAELTPSIKERFRIREIFVRPDPEEIGFGGGVAYDGGRLFVTSGFGFVAALDAATGEEIWRVETAAPARTPPTAYRGAVYVVTNTNELLAFDQETGERRWSYQSFEEAARFLSSASPAAAGDLVVAPFSSGEVAAFLADSGRPVWNETLSRNTVLTALSRLNDIAGSPVIDRGLVFAASHGGRLSAIDIRTGRPVWELPVASLQMPWVAGDYLYLVSVDAELICVQRETGAIVWISQLRRYEKEKKRKGRIAWAGPVLVGDHLVLVSSRGDIVKASPLDGAVVERERVGDGFMISPIVVDEKIFVLNEKGKLVALR</sequence>
<evidence type="ECO:0000256" key="4">
    <source>
        <dbReference type="HAMAP-Rule" id="MF_00923"/>
    </source>
</evidence>
<evidence type="ECO:0000259" key="6">
    <source>
        <dbReference type="Pfam" id="PF13360"/>
    </source>
</evidence>
<dbReference type="InterPro" id="IPR015943">
    <property type="entry name" value="WD40/YVTN_repeat-like_dom_sf"/>
</dbReference>
<dbReference type="HAMAP" id="MF_00923">
    <property type="entry name" value="OM_assembly_BamB"/>
    <property type="match status" value="1"/>
</dbReference>
<dbReference type="GO" id="GO:0043165">
    <property type="term" value="P:Gram-negative-bacterium-type cell outer membrane assembly"/>
    <property type="evidence" value="ECO:0007669"/>
    <property type="project" value="UniProtKB-UniRule"/>
</dbReference>
<gene>
    <name evidence="4" type="primary">bamB</name>
    <name evidence="7" type="ORF">SAMN06297382_1637</name>
</gene>
<keyword evidence="8" id="KW-1185">Reference proteome</keyword>
<comment type="similarity">
    <text evidence="4">Belongs to the BamB family.</text>
</comment>
<dbReference type="InterPro" id="IPR011047">
    <property type="entry name" value="Quinoprotein_ADH-like_sf"/>
</dbReference>
<feature type="domain" description="Pyrrolo-quinoline quinone repeat" evidence="6">
    <location>
        <begin position="139"/>
        <end position="388"/>
    </location>
</feature>
<name>A0A239PSH9_9PROT</name>
<comment type="subcellular location">
    <subcellularLocation>
        <location evidence="4">Cell outer membrane</location>
        <topology evidence="4">Lipid-anchor</topology>
    </subcellularLocation>
</comment>
<dbReference type="Pfam" id="PF13360">
    <property type="entry name" value="PQQ_2"/>
    <property type="match status" value="1"/>
</dbReference>
<evidence type="ECO:0000313" key="8">
    <source>
        <dbReference type="Proteomes" id="UP000198346"/>
    </source>
</evidence>
<dbReference type="OrthoDB" id="5290752at2"/>
<dbReference type="AlphaFoldDB" id="A0A239PSH9"/>
<dbReference type="PROSITE" id="PS51257">
    <property type="entry name" value="PROKAR_LIPOPROTEIN"/>
    <property type="match status" value="1"/>
</dbReference>
<feature type="chain" id="PRO_5013410583" description="Outer membrane protein assembly factor BamB" evidence="5">
    <location>
        <begin position="22"/>
        <end position="469"/>
    </location>
</feature>
<dbReference type="Proteomes" id="UP000198346">
    <property type="component" value="Unassembled WGS sequence"/>
</dbReference>
<dbReference type="SMART" id="SM00564">
    <property type="entry name" value="PQQ"/>
    <property type="match status" value="5"/>
</dbReference>
<feature type="signal peptide" evidence="5">
    <location>
        <begin position="1"/>
        <end position="21"/>
    </location>
</feature>
<evidence type="ECO:0000256" key="3">
    <source>
        <dbReference type="ARBA" id="ARBA00023237"/>
    </source>
</evidence>
<dbReference type="EMBL" id="FZQA01000003">
    <property type="protein sequence ID" value="SNT73239.1"/>
    <property type="molecule type" value="Genomic_DNA"/>
</dbReference>
<dbReference type="PANTHER" id="PTHR34512">
    <property type="entry name" value="CELL SURFACE PROTEIN"/>
    <property type="match status" value="1"/>
</dbReference>
<dbReference type="GO" id="GO:0051205">
    <property type="term" value="P:protein insertion into membrane"/>
    <property type="evidence" value="ECO:0007669"/>
    <property type="project" value="UniProtKB-UniRule"/>
</dbReference>
<protein>
    <recommendedName>
        <fullName evidence="4">Outer membrane protein assembly factor BamB</fullName>
    </recommendedName>
</protein>
<evidence type="ECO:0000256" key="2">
    <source>
        <dbReference type="ARBA" id="ARBA00023136"/>
    </source>
</evidence>
<accession>A0A239PSH9</accession>
<dbReference type="Gene3D" id="2.130.10.10">
    <property type="entry name" value="YVTN repeat-like/Quinoprotein amine dehydrogenase"/>
    <property type="match status" value="1"/>
</dbReference>
<organism evidence="7 8">
    <name type="scientific">Amphiplicatus metriothermophilus</name>
    <dbReference type="NCBI Taxonomy" id="1519374"/>
    <lineage>
        <taxon>Bacteria</taxon>
        <taxon>Pseudomonadati</taxon>
        <taxon>Pseudomonadota</taxon>
        <taxon>Alphaproteobacteria</taxon>
        <taxon>Parvularculales</taxon>
        <taxon>Parvularculaceae</taxon>
        <taxon>Amphiplicatus</taxon>
    </lineage>
</organism>
<proteinExistence type="inferred from homology"/>
<comment type="subunit">
    <text evidence="4">Part of the Bam complex.</text>
</comment>
<evidence type="ECO:0000313" key="7">
    <source>
        <dbReference type="EMBL" id="SNT73239.1"/>
    </source>
</evidence>
<dbReference type="InterPro" id="IPR002372">
    <property type="entry name" value="PQQ_rpt_dom"/>
</dbReference>
<dbReference type="InterPro" id="IPR017687">
    <property type="entry name" value="BamB"/>
</dbReference>
<keyword evidence="3 4" id="KW-0998">Cell outer membrane</keyword>
<dbReference type="RefSeq" id="WP_089412120.1">
    <property type="nucleotide sequence ID" value="NZ_FZQA01000003.1"/>
</dbReference>
<dbReference type="SUPFAM" id="SSF50998">
    <property type="entry name" value="Quinoprotein alcohol dehydrogenase-like"/>
    <property type="match status" value="1"/>
</dbReference>
<dbReference type="GO" id="GO:0009279">
    <property type="term" value="C:cell outer membrane"/>
    <property type="evidence" value="ECO:0007669"/>
    <property type="project" value="UniProtKB-SubCell"/>
</dbReference>
<keyword evidence="1 4" id="KW-0732">Signal</keyword>